<dbReference type="PANTHER" id="PTHR12143:SF25">
    <property type="entry name" value="FAMILY PROTEIN, PUTATIVE (AFU_ORTHOLOGUE AFUA_1G10790)-RELATED"/>
    <property type="match status" value="1"/>
</dbReference>
<dbReference type="InterPro" id="IPR008928">
    <property type="entry name" value="6-hairpin_glycosidase_sf"/>
</dbReference>
<dbReference type="Gene3D" id="1.20.1050.60">
    <property type="entry name" value="alpha-1,2-mannosidase"/>
    <property type="match status" value="1"/>
</dbReference>
<dbReference type="InterPro" id="IPR041371">
    <property type="entry name" value="GH92_N"/>
</dbReference>
<dbReference type="Gene3D" id="2.70.98.10">
    <property type="match status" value="1"/>
</dbReference>
<dbReference type="GO" id="GO:0000224">
    <property type="term" value="F:peptide-N4-(N-acetyl-beta-glucosaminyl)asparagine amidase activity"/>
    <property type="evidence" value="ECO:0007669"/>
    <property type="project" value="TreeGrafter"/>
</dbReference>
<dbReference type="SUPFAM" id="SSF48208">
    <property type="entry name" value="Six-hairpin glycosidases"/>
    <property type="match status" value="1"/>
</dbReference>
<dbReference type="InterPro" id="IPR014718">
    <property type="entry name" value="GH-type_carb-bd"/>
</dbReference>
<dbReference type="Gene3D" id="3.30.2080.10">
    <property type="entry name" value="GH92 mannosidase domain"/>
    <property type="match status" value="1"/>
</dbReference>
<dbReference type="GO" id="GO:0006516">
    <property type="term" value="P:glycoprotein catabolic process"/>
    <property type="evidence" value="ECO:0007669"/>
    <property type="project" value="TreeGrafter"/>
</dbReference>
<dbReference type="OrthoDB" id="449263at2759"/>
<evidence type="ECO:0000259" key="3">
    <source>
        <dbReference type="Pfam" id="PF17678"/>
    </source>
</evidence>
<organism evidence="4 5">
    <name type="scientific">Jaminaea rosea</name>
    <dbReference type="NCBI Taxonomy" id="1569628"/>
    <lineage>
        <taxon>Eukaryota</taxon>
        <taxon>Fungi</taxon>
        <taxon>Dikarya</taxon>
        <taxon>Basidiomycota</taxon>
        <taxon>Ustilaginomycotina</taxon>
        <taxon>Exobasidiomycetes</taxon>
        <taxon>Microstromatales</taxon>
        <taxon>Microstromatales incertae sedis</taxon>
        <taxon>Jaminaea</taxon>
    </lineage>
</organism>
<dbReference type="GO" id="GO:0005634">
    <property type="term" value="C:nucleus"/>
    <property type="evidence" value="ECO:0007669"/>
    <property type="project" value="TreeGrafter"/>
</dbReference>
<reference evidence="4 5" key="1">
    <citation type="journal article" date="2018" name="Mol. Biol. Evol.">
        <title>Broad Genomic Sampling Reveals a Smut Pathogenic Ancestry of the Fungal Clade Ustilaginomycotina.</title>
        <authorList>
            <person name="Kijpornyongpan T."/>
            <person name="Mondo S.J."/>
            <person name="Barry K."/>
            <person name="Sandor L."/>
            <person name="Lee J."/>
            <person name="Lipzen A."/>
            <person name="Pangilinan J."/>
            <person name="LaButti K."/>
            <person name="Hainaut M."/>
            <person name="Henrissat B."/>
            <person name="Grigoriev I.V."/>
            <person name="Spatafora J.W."/>
            <person name="Aime M.C."/>
        </authorList>
    </citation>
    <scope>NUCLEOTIDE SEQUENCE [LARGE SCALE GENOMIC DNA]</scope>
    <source>
        <strain evidence="4 5">MCA 5214</strain>
    </source>
</reference>
<dbReference type="EMBL" id="KZ819670">
    <property type="protein sequence ID" value="PWN26917.1"/>
    <property type="molecule type" value="Genomic_DNA"/>
</dbReference>
<dbReference type="STRING" id="1569628.A0A316UNQ2"/>
<dbReference type="Pfam" id="PF07971">
    <property type="entry name" value="Glyco_hydro_92"/>
    <property type="match status" value="1"/>
</dbReference>
<evidence type="ECO:0000313" key="4">
    <source>
        <dbReference type="EMBL" id="PWN26917.1"/>
    </source>
</evidence>
<proteinExistence type="predicted"/>
<keyword evidence="5" id="KW-1185">Reference proteome</keyword>
<dbReference type="Pfam" id="PF17678">
    <property type="entry name" value="Glyco_hydro_92N"/>
    <property type="match status" value="1"/>
</dbReference>
<dbReference type="Proteomes" id="UP000245884">
    <property type="component" value="Unassembled WGS sequence"/>
</dbReference>
<feature type="domain" description="Glycosyl hydrolase family 92 N-terminal" evidence="3">
    <location>
        <begin position="7"/>
        <end position="276"/>
    </location>
</feature>
<feature type="domain" description="Glycosyl hydrolase family 92" evidence="2">
    <location>
        <begin position="282"/>
        <end position="767"/>
    </location>
</feature>
<dbReference type="GO" id="GO:0030246">
    <property type="term" value="F:carbohydrate binding"/>
    <property type="evidence" value="ECO:0007669"/>
    <property type="project" value="InterPro"/>
</dbReference>
<dbReference type="RefSeq" id="XP_025361529.1">
    <property type="nucleotide sequence ID" value="XM_025504481.1"/>
</dbReference>
<accession>A0A316UNQ2</accession>
<evidence type="ECO:0000256" key="1">
    <source>
        <dbReference type="SAM" id="MobiDB-lite"/>
    </source>
</evidence>
<dbReference type="Gene3D" id="1.20.1610.10">
    <property type="entry name" value="alpha-1,2-mannosidases domains"/>
    <property type="match status" value="1"/>
</dbReference>
<name>A0A316UNQ2_9BASI</name>
<sequence length="815" mass="89540">MLDLTKLVDPFIGTRGNSNPGNVCPAAAQPFSPARIGIDLDDVYAPPGYVTNVSAPVRGVSLLHDTGTGSSLGSYGNFESMPVVCPDNDFARCPTRLDDRKRPRMAHKDFASPGYFTLTLNNGIKMETTATRRAGLVRYTFPKSVLDGGSLPHIVQDWTNDSPGTFRGGEIDFDIRRGRIQMGGGWGSSFGPTLYTYNAYACVDVLNNGKQKLSKAGLWEGDRHGQDTKLEGETHANLSRILIGGQPVQSGALFSYSSYPRNKDGSAEITLRVGVSFNSAAQACTNAEQEVGDKWDFDRVHNDAKALWNTKLNRILLSPETDDKIVRLFYSSLYYSFLSPANITGEAGNIFPGGEKYGGPTYDGLYCTWDSYRTFFPFLSLTSPREYADITENYIDGWRKTGWIPECRANNLPGLTQGGSHGVMVIADFAAKYFQQAYTSQLPVNLNDGYTAVMKDAYETPAAWDDKGRQITAYGKYGYIPFAFFDTVSSGRQTREASRTVEYAHNDFGASVMANIANHPKEARALYNRSLSYANTFDPSASSFGYTNFVQKRFTNGSFFKQDPTLCSPISNFPSCSLQQENTVGTYETSSWEYSFYAPHDVAGLIKLIAKGDRGNFMNRLDTYFAKGLFYAGNEPSFNTPTLYHYAGSPVRSVKRVRKVVFENFNTTTAGLPGNSDVGAMQTLLNFHLMGLFPVVATTEMLVVSPFMPGYTIRNEMLGDVVMEAKNFDPRSVAKDIPSGARAYVASVTLNGVKQSSRCKILFNKLFPGQGKTAHLVLEMTADEKAADSCGEGEKDLPSSLSTGGFRQFEPLPPV</sequence>
<dbReference type="InterPro" id="IPR012939">
    <property type="entry name" value="Glyco_hydro_92"/>
</dbReference>
<dbReference type="AlphaFoldDB" id="A0A316UNQ2"/>
<evidence type="ECO:0000313" key="5">
    <source>
        <dbReference type="Proteomes" id="UP000245884"/>
    </source>
</evidence>
<feature type="region of interest" description="Disordered" evidence="1">
    <location>
        <begin position="787"/>
        <end position="815"/>
    </location>
</feature>
<protein>
    <recommendedName>
        <fullName evidence="6">Glycoside hydrolase family 92 protein</fullName>
    </recommendedName>
</protein>
<dbReference type="GO" id="GO:0005975">
    <property type="term" value="P:carbohydrate metabolic process"/>
    <property type="evidence" value="ECO:0007669"/>
    <property type="project" value="InterPro"/>
</dbReference>
<dbReference type="GO" id="GO:0005829">
    <property type="term" value="C:cytosol"/>
    <property type="evidence" value="ECO:0007669"/>
    <property type="project" value="TreeGrafter"/>
</dbReference>
<dbReference type="InterPro" id="IPR050883">
    <property type="entry name" value="PNGase"/>
</dbReference>
<dbReference type="PANTHER" id="PTHR12143">
    <property type="entry name" value="PEPTIDE N-GLYCANASE PNGASE -RELATED"/>
    <property type="match status" value="1"/>
</dbReference>
<feature type="compositionally biased region" description="Basic and acidic residues" evidence="1">
    <location>
        <begin position="787"/>
        <end position="797"/>
    </location>
</feature>
<evidence type="ECO:0000259" key="2">
    <source>
        <dbReference type="Pfam" id="PF07971"/>
    </source>
</evidence>
<gene>
    <name evidence="4" type="ORF">BDZ90DRAFT_221496</name>
</gene>
<evidence type="ECO:0008006" key="6">
    <source>
        <dbReference type="Google" id="ProtNLM"/>
    </source>
</evidence>
<dbReference type="GeneID" id="37026304"/>